<comment type="caution">
    <text evidence="1">The sequence shown here is derived from an EMBL/GenBank/DDBJ whole genome shotgun (WGS) entry which is preliminary data.</text>
</comment>
<dbReference type="AlphaFoldDB" id="A0A8S1KSH8"/>
<keyword evidence="2" id="KW-1185">Reference proteome</keyword>
<proteinExistence type="predicted"/>
<organism evidence="1 2">
    <name type="scientific">Paramecium sonneborni</name>
    <dbReference type="NCBI Taxonomy" id="65129"/>
    <lineage>
        <taxon>Eukaryota</taxon>
        <taxon>Sar</taxon>
        <taxon>Alveolata</taxon>
        <taxon>Ciliophora</taxon>
        <taxon>Intramacronucleata</taxon>
        <taxon>Oligohymenophorea</taxon>
        <taxon>Peniculida</taxon>
        <taxon>Parameciidae</taxon>
        <taxon>Paramecium</taxon>
    </lineage>
</organism>
<protein>
    <submittedName>
        <fullName evidence="1">Uncharacterized protein</fullName>
    </submittedName>
</protein>
<evidence type="ECO:0000313" key="1">
    <source>
        <dbReference type="EMBL" id="CAD8057867.1"/>
    </source>
</evidence>
<evidence type="ECO:0000313" key="2">
    <source>
        <dbReference type="Proteomes" id="UP000692954"/>
    </source>
</evidence>
<dbReference type="EMBL" id="CAJJDN010000011">
    <property type="protein sequence ID" value="CAD8057867.1"/>
    <property type="molecule type" value="Genomic_DNA"/>
</dbReference>
<accession>A0A8S1KSH8</accession>
<gene>
    <name evidence="1" type="ORF">PSON_ATCC_30995.1.T0110432</name>
</gene>
<reference evidence="1" key="1">
    <citation type="submission" date="2021-01" db="EMBL/GenBank/DDBJ databases">
        <authorList>
            <consortium name="Genoscope - CEA"/>
            <person name="William W."/>
        </authorList>
    </citation>
    <scope>NUCLEOTIDE SEQUENCE</scope>
</reference>
<name>A0A8S1KSH8_9CILI</name>
<dbReference type="Proteomes" id="UP000692954">
    <property type="component" value="Unassembled WGS sequence"/>
</dbReference>
<sequence length="62" mass="7622">MFIKDVIIAMKQKQRIIKNLMDKFCDAISNSFSTRFYFFTIYQYFCFKISLYYNDSNIDLEF</sequence>